<name>A0AAW2AWT9_CULAL</name>
<keyword evidence="3" id="KW-1185">Reference proteome</keyword>
<reference evidence="2 3" key="1">
    <citation type="submission" date="2024-05" db="EMBL/GenBank/DDBJ databases">
        <title>A high-quality chromosomal-level genome assembly of Topmouth culter (Culter alburnus).</title>
        <authorList>
            <person name="Zhao H."/>
        </authorList>
    </citation>
    <scope>NUCLEOTIDE SEQUENCE [LARGE SCALE GENOMIC DNA]</scope>
    <source>
        <strain evidence="2">CATC2023</strain>
        <tissue evidence="2">Muscle</tissue>
    </source>
</reference>
<organism evidence="2 3">
    <name type="scientific">Culter alburnus</name>
    <name type="common">Topmouth culter</name>
    <dbReference type="NCBI Taxonomy" id="194366"/>
    <lineage>
        <taxon>Eukaryota</taxon>
        <taxon>Metazoa</taxon>
        <taxon>Chordata</taxon>
        <taxon>Craniata</taxon>
        <taxon>Vertebrata</taxon>
        <taxon>Euteleostomi</taxon>
        <taxon>Actinopterygii</taxon>
        <taxon>Neopterygii</taxon>
        <taxon>Teleostei</taxon>
        <taxon>Ostariophysi</taxon>
        <taxon>Cypriniformes</taxon>
        <taxon>Xenocyprididae</taxon>
        <taxon>Xenocypridinae</taxon>
        <taxon>Culter</taxon>
    </lineage>
</organism>
<dbReference type="EMBL" id="JAWDJR010000003">
    <property type="protein sequence ID" value="KAK9977204.1"/>
    <property type="molecule type" value="Genomic_DNA"/>
</dbReference>
<evidence type="ECO:0000256" key="1">
    <source>
        <dbReference type="SAM" id="MobiDB-lite"/>
    </source>
</evidence>
<dbReference type="Proteomes" id="UP001479290">
    <property type="component" value="Unassembled WGS sequence"/>
</dbReference>
<gene>
    <name evidence="2" type="ORF">ABG768_019025</name>
</gene>
<comment type="caution">
    <text evidence="2">The sequence shown here is derived from an EMBL/GenBank/DDBJ whole genome shotgun (WGS) entry which is preliminary data.</text>
</comment>
<feature type="region of interest" description="Disordered" evidence="1">
    <location>
        <begin position="33"/>
        <end position="75"/>
    </location>
</feature>
<sequence>MLLQQSVSVLTNKVKMARKRTREDILDLIFDSDAESDSGSDSLSDSNEEAHLPENLAGCDRSEEPAIPVNDDLDV</sequence>
<evidence type="ECO:0000313" key="2">
    <source>
        <dbReference type="EMBL" id="KAK9977204.1"/>
    </source>
</evidence>
<evidence type="ECO:0000313" key="3">
    <source>
        <dbReference type="Proteomes" id="UP001479290"/>
    </source>
</evidence>
<dbReference type="AlphaFoldDB" id="A0AAW2AWT9"/>
<protein>
    <submittedName>
        <fullName evidence="2">Uncharacterized protein</fullName>
    </submittedName>
</protein>
<proteinExistence type="predicted"/>
<accession>A0AAW2AWT9</accession>